<proteinExistence type="predicted"/>
<evidence type="ECO:0000256" key="2">
    <source>
        <dbReference type="ARBA" id="ARBA00022737"/>
    </source>
</evidence>
<feature type="signal peptide" evidence="3">
    <location>
        <begin position="1"/>
        <end position="21"/>
    </location>
</feature>
<dbReference type="InterPro" id="IPR052025">
    <property type="entry name" value="Xyloglucanase_GH74"/>
</dbReference>
<name>A0ABW2MT97_9FLAO</name>
<feature type="domain" description="Secretion system C-terminal sorting" evidence="5">
    <location>
        <begin position="758"/>
        <end position="829"/>
    </location>
</feature>
<feature type="chain" id="PRO_5045732444" evidence="3">
    <location>
        <begin position="22"/>
        <end position="831"/>
    </location>
</feature>
<organism evidence="6 7">
    <name type="scientific">Jejudonia soesokkakensis</name>
    <dbReference type="NCBI Taxonomy" id="1323432"/>
    <lineage>
        <taxon>Bacteria</taxon>
        <taxon>Pseudomonadati</taxon>
        <taxon>Bacteroidota</taxon>
        <taxon>Flavobacteriia</taxon>
        <taxon>Flavobacteriales</taxon>
        <taxon>Flavobacteriaceae</taxon>
        <taxon>Jejudonia</taxon>
    </lineage>
</organism>
<evidence type="ECO:0000313" key="6">
    <source>
        <dbReference type="EMBL" id="MFC7358154.1"/>
    </source>
</evidence>
<dbReference type="NCBIfam" id="TIGR04183">
    <property type="entry name" value="Por_Secre_tail"/>
    <property type="match status" value="1"/>
</dbReference>
<dbReference type="InterPro" id="IPR026444">
    <property type="entry name" value="Secre_tail"/>
</dbReference>
<dbReference type="SUPFAM" id="SSF50939">
    <property type="entry name" value="Sialidases"/>
    <property type="match status" value="1"/>
</dbReference>
<dbReference type="PANTHER" id="PTHR43739">
    <property type="entry name" value="XYLOGLUCANASE (EUROFUNG)"/>
    <property type="match status" value="1"/>
</dbReference>
<gene>
    <name evidence="6" type="ORF">ACFQO1_10670</name>
</gene>
<sequence length="831" mass="90671">MKFSLTFLSLFIFLFSATSQVQDYQLMIDQGTFSVEEIVTVGEAYFENRDKGKGSGYKQFKRWEYMAKRLMNDEGYLTPDSERIETLKAYNVTLNNNQQRQLLQDNWTTLGPVSYNATSGWNPGVGRITGVAVDLTNTDIIIIGGETGGVWRTADGGQNWTPLGDNFVNLRVYSVAIDPNNPTTYFFGSSSGLIYKSVDSGSTWTEIADVSNSLINKILIHPTNSDIMFASSQNVGLFRTIDGGDTWTEVTNDTRSYDVEFKADDTNIVYASGSSYHKSTDGGATFTTMNTGFNSGPKMIAVSPDDAEIVYVLQAFNGGFSGLFKSLDGGDSFSQLSHSGRNFLNLSSDGTGGGGQAPRDMDIVVHPTNIDEVHLGGGQTWRSLDGGVTFQLSSFWFLPDVQNFNVGYCHADIDFMQYFNGEIYVGSDGGVFKTPNSSGPINVSYFEDLTDGLGIRQFYKIGIAQGSEQKITGGSQDNGSSVYTEGTGWKDWLGADGGDGFIGNTSNNTIFGTTQFGRMYRSSNGGNTASNVNLPTSSPEGNFVPSFEKDPVDNSIYIAYNRIYKSLNSGSNWTAISQTFSSPLDDFKIAPTNNQIIYGANGGAFYRTEDGGATDWVQMTSPGGSINSIAVHPSNPNKVAVATTNSNRVFVSEDGGQSWTSMRFNLPNFSALSVVWDDNGQDGLYVGMDYGIFYIDNRFSDWQPYSNLLPNVIINELEINVANGLLYAATYGRGLWVSPTVNTLLSVDDSSIEDAIVVYPNPANDEISLSLRNPLDGEIRIFDISGKLVLFEAKETIVNNHQINIAALKSGTYFIRLNTESGTVTKKLIKN</sequence>
<dbReference type="CDD" id="cd15482">
    <property type="entry name" value="Sialidase_non-viral"/>
    <property type="match status" value="1"/>
</dbReference>
<dbReference type="EMBL" id="JBHTBN010000005">
    <property type="protein sequence ID" value="MFC7358154.1"/>
    <property type="molecule type" value="Genomic_DNA"/>
</dbReference>
<dbReference type="InterPro" id="IPR036278">
    <property type="entry name" value="Sialidase_sf"/>
</dbReference>
<dbReference type="InterPro" id="IPR015943">
    <property type="entry name" value="WD40/YVTN_repeat-like_dom_sf"/>
</dbReference>
<evidence type="ECO:0000256" key="1">
    <source>
        <dbReference type="ARBA" id="ARBA00022729"/>
    </source>
</evidence>
<dbReference type="PANTHER" id="PTHR43739:SF5">
    <property type="entry name" value="EXO-ALPHA-SIALIDASE"/>
    <property type="match status" value="1"/>
</dbReference>
<keyword evidence="1 3" id="KW-0732">Signal</keyword>
<keyword evidence="2" id="KW-0677">Repeat</keyword>
<evidence type="ECO:0000259" key="5">
    <source>
        <dbReference type="Pfam" id="PF18962"/>
    </source>
</evidence>
<evidence type="ECO:0000313" key="7">
    <source>
        <dbReference type="Proteomes" id="UP001596415"/>
    </source>
</evidence>
<dbReference type="Proteomes" id="UP001596415">
    <property type="component" value="Unassembled WGS sequence"/>
</dbReference>
<evidence type="ECO:0000259" key="4">
    <source>
        <dbReference type="Pfam" id="PF15902"/>
    </source>
</evidence>
<reference evidence="7" key="1">
    <citation type="journal article" date="2019" name="Int. J. Syst. Evol. Microbiol.">
        <title>The Global Catalogue of Microorganisms (GCM) 10K type strain sequencing project: providing services to taxonomists for standard genome sequencing and annotation.</title>
        <authorList>
            <consortium name="The Broad Institute Genomics Platform"/>
            <consortium name="The Broad Institute Genome Sequencing Center for Infectious Disease"/>
            <person name="Wu L."/>
            <person name="Ma J."/>
        </authorList>
    </citation>
    <scope>NUCLEOTIDE SEQUENCE [LARGE SCALE GENOMIC DNA]</scope>
    <source>
        <strain evidence="7">CGMCC 1.16306</strain>
    </source>
</reference>
<dbReference type="Pfam" id="PF18962">
    <property type="entry name" value="Por_Secre_tail"/>
    <property type="match status" value="1"/>
</dbReference>
<accession>A0ABW2MT97</accession>
<dbReference type="Pfam" id="PF15902">
    <property type="entry name" value="Sortilin-Vps10"/>
    <property type="match status" value="1"/>
</dbReference>
<feature type="domain" description="Sortilin N-terminal" evidence="4">
    <location>
        <begin position="150"/>
        <end position="269"/>
    </location>
</feature>
<dbReference type="RefSeq" id="WP_380218047.1">
    <property type="nucleotide sequence ID" value="NZ_JBHTBN010000005.1"/>
</dbReference>
<evidence type="ECO:0000256" key="3">
    <source>
        <dbReference type="SAM" id="SignalP"/>
    </source>
</evidence>
<comment type="caution">
    <text evidence="6">The sequence shown here is derived from an EMBL/GenBank/DDBJ whole genome shotgun (WGS) entry which is preliminary data.</text>
</comment>
<keyword evidence="7" id="KW-1185">Reference proteome</keyword>
<dbReference type="Gene3D" id="2.130.10.10">
    <property type="entry name" value="YVTN repeat-like/Quinoprotein amine dehydrogenase"/>
    <property type="match status" value="4"/>
</dbReference>
<dbReference type="SUPFAM" id="SSF110296">
    <property type="entry name" value="Oligoxyloglucan reducing end-specific cellobiohydrolase"/>
    <property type="match status" value="1"/>
</dbReference>
<dbReference type="InterPro" id="IPR031778">
    <property type="entry name" value="Sortilin_N"/>
</dbReference>
<protein>
    <submittedName>
        <fullName evidence="6">T9SS type A sorting domain-containing protein</fullName>
    </submittedName>
</protein>